<accession>A0ABQ9IZW7</accession>
<keyword evidence="2" id="KW-1185">Reference proteome</keyword>
<reference evidence="1" key="1">
    <citation type="journal article" date="2023" name="Insect Mol. Biol.">
        <title>Genome sequencing provides insights into the evolution of gene families encoding plant cell wall-degrading enzymes in longhorned beetles.</title>
        <authorList>
            <person name="Shin N.R."/>
            <person name="Okamura Y."/>
            <person name="Kirsch R."/>
            <person name="Pauchet Y."/>
        </authorList>
    </citation>
    <scope>NUCLEOTIDE SEQUENCE</scope>
    <source>
        <strain evidence="1">MMC_N1</strain>
    </source>
</reference>
<evidence type="ECO:0000313" key="1">
    <source>
        <dbReference type="EMBL" id="KAJ8969820.1"/>
    </source>
</evidence>
<dbReference type="Proteomes" id="UP001162164">
    <property type="component" value="Unassembled WGS sequence"/>
</dbReference>
<protein>
    <submittedName>
        <fullName evidence="1">Uncharacterized protein</fullName>
    </submittedName>
</protein>
<dbReference type="EMBL" id="JAPWTJ010001719">
    <property type="protein sequence ID" value="KAJ8969820.1"/>
    <property type="molecule type" value="Genomic_DNA"/>
</dbReference>
<sequence>MQRVRRRQNQARKWINCKHYYFGISKALKLLFWDITCTSLCTWIFGMIDIVNVQNAKDIYLPASQKKLIVNVKVHVAY</sequence>
<organism evidence="1 2">
    <name type="scientific">Molorchus minor</name>
    <dbReference type="NCBI Taxonomy" id="1323400"/>
    <lineage>
        <taxon>Eukaryota</taxon>
        <taxon>Metazoa</taxon>
        <taxon>Ecdysozoa</taxon>
        <taxon>Arthropoda</taxon>
        <taxon>Hexapoda</taxon>
        <taxon>Insecta</taxon>
        <taxon>Pterygota</taxon>
        <taxon>Neoptera</taxon>
        <taxon>Endopterygota</taxon>
        <taxon>Coleoptera</taxon>
        <taxon>Polyphaga</taxon>
        <taxon>Cucujiformia</taxon>
        <taxon>Chrysomeloidea</taxon>
        <taxon>Cerambycidae</taxon>
        <taxon>Lamiinae</taxon>
        <taxon>Monochamini</taxon>
        <taxon>Molorchus</taxon>
    </lineage>
</organism>
<comment type="caution">
    <text evidence="1">The sequence shown here is derived from an EMBL/GenBank/DDBJ whole genome shotgun (WGS) entry which is preliminary data.</text>
</comment>
<gene>
    <name evidence="1" type="ORF">NQ317_000103</name>
</gene>
<evidence type="ECO:0000313" key="2">
    <source>
        <dbReference type="Proteomes" id="UP001162164"/>
    </source>
</evidence>
<proteinExistence type="predicted"/>
<name>A0ABQ9IZW7_9CUCU</name>